<dbReference type="InterPro" id="IPR035906">
    <property type="entry name" value="MetI-like_sf"/>
</dbReference>
<dbReference type="GO" id="GO:0055085">
    <property type="term" value="P:transmembrane transport"/>
    <property type="evidence" value="ECO:0007669"/>
    <property type="project" value="InterPro"/>
</dbReference>
<feature type="transmembrane region" description="Helical" evidence="6">
    <location>
        <begin position="201"/>
        <end position="222"/>
    </location>
</feature>
<accession>A0A1B2DMS4</accession>
<comment type="subcellular location">
    <subcellularLocation>
        <location evidence="6">Cell membrane</location>
        <topology evidence="6">Multi-pass membrane protein</topology>
    </subcellularLocation>
    <subcellularLocation>
        <location evidence="1">Membrane</location>
        <topology evidence="1">Multi-pass membrane protein</topology>
    </subcellularLocation>
</comment>
<organism evidence="9">
    <name type="scientific">Paenibacillus sp. BIHB 4019</name>
    <dbReference type="NCBI Taxonomy" id="1870819"/>
    <lineage>
        <taxon>Bacteria</taxon>
        <taxon>Bacillati</taxon>
        <taxon>Bacillota</taxon>
        <taxon>Bacilli</taxon>
        <taxon>Bacillales</taxon>
        <taxon>Paenibacillaceae</taxon>
        <taxon>Paenibacillus</taxon>
    </lineage>
</organism>
<dbReference type="GO" id="GO:0005886">
    <property type="term" value="C:plasma membrane"/>
    <property type="evidence" value="ECO:0007669"/>
    <property type="project" value="UniProtKB-SubCell"/>
</dbReference>
<reference evidence="9" key="1">
    <citation type="submission" date="2016-08" db="EMBL/GenBank/DDBJ databases">
        <title>Complete Genome Seqeunce of Paenibacillus sp. BIHB 4019 from tea rhizoplane.</title>
        <authorList>
            <person name="Thakur R."/>
            <person name="Swarnkar M.K."/>
            <person name="Gulati A."/>
        </authorList>
    </citation>
    <scope>NUCLEOTIDE SEQUENCE [LARGE SCALE GENOMIC DNA]</scope>
    <source>
        <strain evidence="9">BIHB4019</strain>
    </source>
</reference>
<evidence type="ECO:0000313" key="9">
    <source>
        <dbReference type="EMBL" id="ANY68991.1"/>
    </source>
</evidence>
<dbReference type="RefSeq" id="WP_099520042.1">
    <property type="nucleotide sequence ID" value="NZ_CP016808.1"/>
</dbReference>
<dbReference type="CDD" id="cd06261">
    <property type="entry name" value="TM_PBP2"/>
    <property type="match status" value="1"/>
</dbReference>
<evidence type="ECO:0000256" key="1">
    <source>
        <dbReference type="ARBA" id="ARBA00004141"/>
    </source>
</evidence>
<dbReference type="AlphaFoldDB" id="A0A1B2DMS4"/>
<dbReference type="PROSITE" id="PS50928">
    <property type="entry name" value="ABC_TM1"/>
    <property type="match status" value="1"/>
</dbReference>
<evidence type="ECO:0000256" key="3">
    <source>
        <dbReference type="ARBA" id="ARBA00022692"/>
    </source>
</evidence>
<feature type="transmembrane region" description="Helical" evidence="6">
    <location>
        <begin position="137"/>
        <end position="160"/>
    </location>
</feature>
<feature type="transmembrane region" description="Helical" evidence="6">
    <location>
        <begin position="294"/>
        <end position="315"/>
    </location>
</feature>
<keyword evidence="5 6" id="KW-0472">Membrane</keyword>
<dbReference type="Gene3D" id="1.10.3720.10">
    <property type="entry name" value="MetI-like"/>
    <property type="match status" value="1"/>
</dbReference>
<feature type="transmembrane region" description="Helical" evidence="6">
    <location>
        <begin position="104"/>
        <end position="125"/>
    </location>
</feature>
<evidence type="ECO:0000256" key="7">
    <source>
        <dbReference type="SAM" id="MobiDB-lite"/>
    </source>
</evidence>
<sequence length="328" mass="37659">MNAQIRTTGSSSSRPGGSTLGKERVSRRSEWLRELIKDKWMYAMLLPGVFFFIIFKYVPMYGVIIAFQDYQPFQGVLGSSWAGLKHFERFFSEPQFWQLFRNTLLLAIYNIVFFFPLPIVLALMLNEVRVERFKRFVQTMIYIPHFVSWVVVVGVFYIILTTEGGIINEMLFALTGHKIAFLLEPSWFRTIIMSQSIWKEVGWGTIIFLAALSGVDVQLYEAARMDGANRLRQLWHITLPAIRSTIVILLILRLGTFLDSGFEHIFLMLAPTNRDVGEVFDTYVYVKGLTQAQYSYSAAVGLFKSFIGLILVLGANWMAKKFGQEGVY</sequence>
<dbReference type="EMBL" id="CP016808">
    <property type="protein sequence ID" value="ANY68991.1"/>
    <property type="molecule type" value="Genomic_DNA"/>
</dbReference>
<keyword evidence="3 6" id="KW-0812">Transmembrane</keyword>
<feature type="transmembrane region" description="Helical" evidence="6">
    <location>
        <begin position="42"/>
        <end position="67"/>
    </location>
</feature>
<evidence type="ECO:0000256" key="4">
    <source>
        <dbReference type="ARBA" id="ARBA00022989"/>
    </source>
</evidence>
<gene>
    <name evidence="9" type="ORF">BBD42_22770</name>
</gene>
<comment type="similarity">
    <text evidence="6">Belongs to the binding-protein-dependent transport system permease family.</text>
</comment>
<protein>
    <submittedName>
        <fullName evidence="9">Protein lplB</fullName>
    </submittedName>
</protein>
<evidence type="ECO:0000259" key="8">
    <source>
        <dbReference type="PROSITE" id="PS50928"/>
    </source>
</evidence>
<feature type="domain" description="ABC transmembrane type-1" evidence="8">
    <location>
        <begin position="100"/>
        <end position="315"/>
    </location>
</feature>
<feature type="compositionally biased region" description="Low complexity" evidence="7">
    <location>
        <begin position="1"/>
        <end position="17"/>
    </location>
</feature>
<evidence type="ECO:0000256" key="2">
    <source>
        <dbReference type="ARBA" id="ARBA00022448"/>
    </source>
</evidence>
<dbReference type="PANTHER" id="PTHR43496:SF1">
    <property type="entry name" value="POLYGALACTURONAN_RHAMNOGALACTURONAN TRANSPORT SYSTEM PERMEASE PROTEIN YTEP"/>
    <property type="match status" value="1"/>
</dbReference>
<feature type="region of interest" description="Disordered" evidence="7">
    <location>
        <begin position="1"/>
        <end position="22"/>
    </location>
</feature>
<dbReference type="InterPro" id="IPR000515">
    <property type="entry name" value="MetI-like"/>
</dbReference>
<keyword evidence="4 6" id="KW-1133">Transmembrane helix</keyword>
<dbReference type="SUPFAM" id="SSF161098">
    <property type="entry name" value="MetI-like"/>
    <property type="match status" value="1"/>
</dbReference>
<keyword evidence="2 6" id="KW-0813">Transport</keyword>
<evidence type="ECO:0000256" key="5">
    <source>
        <dbReference type="ARBA" id="ARBA00023136"/>
    </source>
</evidence>
<proteinExistence type="inferred from homology"/>
<dbReference type="PANTHER" id="PTHR43496">
    <property type="entry name" value="PROTEIN LPLB"/>
    <property type="match status" value="1"/>
</dbReference>
<feature type="transmembrane region" description="Helical" evidence="6">
    <location>
        <begin position="234"/>
        <end position="252"/>
    </location>
</feature>
<name>A0A1B2DMS4_9BACL</name>
<dbReference type="Pfam" id="PF00528">
    <property type="entry name" value="BPD_transp_1"/>
    <property type="match status" value="1"/>
</dbReference>
<evidence type="ECO:0000256" key="6">
    <source>
        <dbReference type="RuleBase" id="RU363032"/>
    </source>
</evidence>